<dbReference type="EMBL" id="BHZD01000001">
    <property type="protein sequence ID" value="GCD41114.1"/>
    <property type="molecule type" value="Genomic_DNA"/>
</dbReference>
<evidence type="ECO:0000313" key="1">
    <source>
        <dbReference type="EMBL" id="GCD41114.1"/>
    </source>
</evidence>
<evidence type="ECO:0000313" key="2">
    <source>
        <dbReference type="Proteomes" id="UP000286746"/>
    </source>
</evidence>
<proteinExistence type="predicted"/>
<dbReference type="AlphaFoldDB" id="A0A401VVL6"/>
<dbReference type="SUPFAM" id="SSF53474">
    <property type="entry name" value="alpha/beta-Hydrolases"/>
    <property type="match status" value="1"/>
</dbReference>
<dbReference type="Gene3D" id="3.40.50.1820">
    <property type="entry name" value="alpha/beta hydrolase"/>
    <property type="match status" value="1"/>
</dbReference>
<dbReference type="InterPro" id="IPR029058">
    <property type="entry name" value="AB_hydrolase_fold"/>
</dbReference>
<organism evidence="1 2">
    <name type="scientific">Streptomyces paromomycinus</name>
    <name type="common">Streptomyces rimosus subsp. paromomycinus</name>
    <dbReference type="NCBI Taxonomy" id="92743"/>
    <lineage>
        <taxon>Bacteria</taxon>
        <taxon>Bacillati</taxon>
        <taxon>Actinomycetota</taxon>
        <taxon>Actinomycetes</taxon>
        <taxon>Kitasatosporales</taxon>
        <taxon>Streptomycetaceae</taxon>
        <taxon>Streptomyces</taxon>
    </lineage>
</organism>
<dbReference type="RefSeq" id="WP_125051833.1">
    <property type="nucleotide sequence ID" value="NZ_BHZD01000001.1"/>
</dbReference>
<reference evidence="1 2" key="1">
    <citation type="submission" date="2018-11" db="EMBL/GenBank/DDBJ databases">
        <title>Whole genome sequence of Streptomyces paromomycinus NBRC 15454(T).</title>
        <authorList>
            <person name="Komaki H."/>
            <person name="Tamura T."/>
        </authorList>
    </citation>
    <scope>NUCLEOTIDE SEQUENCE [LARGE SCALE GENOMIC DNA]</scope>
    <source>
        <strain evidence="1 2">NBRC 15454</strain>
    </source>
</reference>
<keyword evidence="2" id="KW-1185">Reference proteome</keyword>
<sequence length="294" mass="31968">MSRIVLIHGIGQQLSGGHSLAETWYPCLADGLALNGAQVDRTEVTMAFYGDLFRPAGHRGVGVPDLDASDVTDDLERAMLLAWWEQAARQEAGVDGPGDRTRLRTPYIVQRALNALSHSAFFAGLSERMMIFSVRQVRSYLTDPAVRRQVQSRMSAAVTDRTRVIVAHSLGSVVAYEWLCAHPERRDLTLVTLGSPLAVRNIVFDRLRPAPAEGRAAWPAGVRTWCNIADRGDVVALVKTLAPAFGDRIEDRLVHNGAKAHDVRPYLTARETGKAVAYGLEGGADGLPGASGHR</sequence>
<comment type="caution">
    <text evidence="1">The sequence shown here is derived from an EMBL/GenBank/DDBJ whole genome shotgun (WGS) entry which is preliminary data.</text>
</comment>
<dbReference type="Proteomes" id="UP000286746">
    <property type="component" value="Unassembled WGS sequence"/>
</dbReference>
<name>A0A401VVL6_STREY</name>
<accession>A0A401VVL6</accession>
<protein>
    <submittedName>
        <fullName evidence="1">Uncharacterized protein</fullName>
    </submittedName>
</protein>
<gene>
    <name evidence="1" type="ORF">GKJPGBOP_00767</name>
</gene>